<organism evidence="4 5">
    <name type="scientific">Halalkalibacter suaedae</name>
    <dbReference type="NCBI Taxonomy" id="2822140"/>
    <lineage>
        <taxon>Bacteria</taxon>
        <taxon>Bacillati</taxon>
        <taxon>Bacillota</taxon>
        <taxon>Bacilli</taxon>
        <taxon>Bacillales</taxon>
        <taxon>Bacillaceae</taxon>
        <taxon>Halalkalibacter</taxon>
    </lineage>
</organism>
<dbReference type="Proteomes" id="UP000678228">
    <property type="component" value="Unassembled WGS sequence"/>
</dbReference>
<accession>A0A940WUP2</accession>
<keyword evidence="5" id="KW-1185">Reference proteome</keyword>
<comment type="caution">
    <text evidence="4">The sequence shown here is derived from an EMBL/GenBank/DDBJ whole genome shotgun (WGS) entry which is preliminary data.</text>
</comment>
<keyword evidence="2" id="KW-0812">Transmembrane</keyword>
<dbReference type="InterPro" id="IPR003018">
    <property type="entry name" value="GAF"/>
</dbReference>
<feature type="transmembrane region" description="Helical" evidence="2">
    <location>
        <begin position="12"/>
        <end position="38"/>
    </location>
</feature>
<proteinExistence type="predicted"/>
<protein>
    <submittedName>
        <fullName evidence="4">GAF domain-containing protein</fullName>
    </submittedName>
</protein>
<feature type="transmembrane region" description="Helical" evidence="2">
    <location>
        <begin position="58"/>
        <end position="75"/>
    </location>
</feature>
<sequence length="337" mass="38781">MNANDDVRKSKRFWINFACYSLALLLTLFIIFALYNLINVFVGQAITDKLKALEDQSLHKMIISIGTIGFLYLLVHGTTVQGNLWRSREHDINLFGLNSIPNYFYDKSFDKNGHHLKKKIKELSNQLEKANALLKRSDMQRNKLESNIKDLRSNLSVFIRHHQNTSRIMGSMSFLLEENSGKKVYVDEMLKNVLSESVTVLTKDQSDKSVALFEIKEDQKLHIREYFRIGARSARSRRFKKGEGFAGSIWEKGFAEMVQDVSQDKRFNKKQNGRYSFLSIMGMPIKVGDTIIGVLCIQSENIEGFSEDDLLAIEFYVNVCATLLLYDKIYLLTKEGD</sequence>
<dbReference type="Pfam" id="PF13185">
    <property type="entry name" value="GAF_2"/>
    <property type="match status" value="1"/>
</dbReference>
<keyword evidence="2" id="KW-0472">Membrane</keyword>
<dbReference type="Gene3D" id="3.30.450.40">
    <property type="match status" value="1"/>
</dbReference>
<feature type="coiled-coil region" evidence="1">
    <location>
        <begin position="113"/>
        <end position="154"/>
    </location>
</feature>
<gene>
    <name evidence="4" type="ORF">J7W16_18360</name>
</gene>
<evidence type="ECO:0000256" key="2">
    <source>
        <dbReference type="SAM" id="Phobius"/>
    </source>
</evidence>
<dbReference type="EMBL" id="JAGKSQ010000010">
    <property type="protein sequence ID" value="MBP3953089.1"/>
    <property type="molecule type" value="Genomic_DNA"/>
</dbReference>
<reference evidence="4" key="1">
    <citation type="submission" date="2021-03" db="EMBL/GenBank/DDBJ databases">
        <title>Bacillus suaedae sp. nov., isolated from Suaeda aralocaspica.</title>
        <authorList>
            <person name="Lei R.F.R."/>
        </authorList>
    </citation>
    <scope>NUCLEOTIDE SEQUENCE</scope>
    <source>
        <strain evidence="4">YZJH907-2</strain>
    </source>
</reference>
<evidence type="ECO:0000313" key="5">
    <source>
        <dbReference type="Proteomes" id="UP000678228"/>
    </source>
</evidence>
<dbReference type="SMART" id="SM00065">
    <property type="entry name" value="GAF"/>
    <property type="match status" value="1"/>
</dbReference>
<dbReference type="AlphaFoldDB" id="A0A940WUP2"/>
<feature type="domain" description="GAF" evidence="3">
    <location>
        <begin position="189"/>
        <end position="334"/>
    </location>
</feature>
<evidence type="ECO:0000256" key="1">
    <source>
        <dbReference type="SAM" id="Coils"/>
    </source>
</evidence>
<dbReference type="InterPro" id="IPR029016">
    <property type="entry name" value="GAF-like_dom_sf"/>
</dbReference>
<keyword evidence="2" id="KW-1133">Transmembrane helix</keyword>
<keyword evidence="1" id="KW-0175">Coiled coil</keyword>
<name>A0A940WUP2_9BACI</name>
<evidence type="ECO:0000313" key="4">
    <source>
        <dbReference type="EMBL" id="MBP3953089.1"/>
    </source>
</evidence>
<dbReference type="RefSeq" id="WP_210598947.1">
    <property type="nucleotide sequence ID" value="NZ_JAGKSQ010000010.1"/>
</dbReference>
<evidence type="ECO:0000259" key="3">
    <source>
        <dbReference type="SMART" id="SM00065"/>
    </source>
</evidence>
<dbReference type="SUPFAM" id="SSF55781">
    <property type="entry name" value="GAF domain-like"/>
    <property type="match status" value="1"/>
</dbReference>